<sequence>MHLLELPVEIRLLIFSEVIVSDWPIEFRRSPNCPGIFRVIRDYRPPRQQALLYVNKVVHEDAKSILYSNTHFEFPDTIDHAGYRYVTPGKLAHWHTRPHVQPFLDQIGRNSHLLRHICINLPDCLLAPRGGENPLLCSELVQALQLIRDSCSNLITFKISSWRPRHTRFILLSADHDLFVAQLEAMDACAFGAMPSLERVALAFWTYGIDEALTTSRDRLAQRMPSAKWSIEVLQDNEDSKALRGQRHVSIDIDI</sequence>
<dbReference type="Proteomes" id="UP001172159">
    <property type="component" value="Unassembled WGS sequence"/>
</dbReference>
<comment type="caution">
    <text evidence="1">The sequence shown here is derived from an EMBL/GenBank/DDBJ whole genome shotgun (WGS) entry which is preliminary data.</text>
</comment>
<reference evidence="1" key="1">
    <citation type="submission" date="2023-06" db="EMBL/GenBank/DDBJ databases">
        <title>Genome-scale phylogeny and comparative genomics of the fungal order Sordariales.</title>
        <authorList>
            <consortium name="Lawrence Berkeley National Laboratory"/>
            <person name="Hensen N."/>
            <person name="Bonometti L."/>
            <person name="Westerberg I."/>
            <person name="Brannstrom I.O."/>
            <person name="Guillou S."/>
            <person name="Cros-Aarteil S."/>
            <person name="Calhoun S."/>
            <person name="Haridas S."/>
            <person name="Kuo A."/>
            <person name="Mondo S."/>
            <person name="Pangilinan J."/>
            <person name="Riley R."/>
            <person name="Labutti K."/>
            <person name="Andreopoulos B."/>
            <person name="Lipzen A."/>
            <person name="Chen C."/>
            <person name="Yanf M."/>
            <person name="Daum C."/>
            <person name="Ng V."/>
            <person name="Clum A."/>
            <person name="Steindorff A."/>
            <person name="Ohm R."/>
            <person name="Martin F."/>
            <person name="Silar P."/>
            <person name="Natvig D."/>
            <person name="Lalanne C."/>
            <person name="Gautier V."/>
            <person name="Ament-Velasquez S.L."/>
            <person name="Kruys A."/>
            <person name="Hutchinson M.I."/>
            <person name="Powell A.J."/>
            <person name="Barry K."/>
            <person name="Miller A.N."/>
            <person name="Grigoriev I.V."/>
            <person name="Debuchy R."/>
            <person name="Gladieux P."/>
            <person name="Thoren M.H."/>
            <person name="Johannesson H."/>
        </authorList>
    </citation>
    <scope>NUCLEOTIDE SEQUENCE</scope>
    <source>
        <strain evidence="1">CBS 540.89</strain>
    </source>
</reference>
<protein>
    <submittedName>
        <fullName evidence="1">Uncharacterized protein</fullName>
    </submittedName>
</protein>
<keyword evidence="2" id="KW-1185">Reference proteome</keyword>
<evidence type="ECO:0000313" key="1">
    <source>
        <dbReference type="EMBL" id="KAK0710391.1"/>
    </source>
</evidence>
<name>A0AA40DR49_9PEZI</name>
<accession>A0AA40DR49</accession>
<gene>
    <name evidence="1" type="ORF">B0T21DRAFT_77151</name>
</gene>
<organism evidence="1 2">
    <name type="scientific">Apiosordaria backusii</name>
    <dbReference type="NCBI Taxonomy" id="314023"/>
    <lineage>
        <taxon>Eukaryota</taxon>
        <taxon>Fungi</taxon>
        <taxon>Dikarya</taxon>
        <taxon>Ascomycota</taxon>
        <taxon>Pezizomycotina</taxon>
        <taxon>Sordariomycetes</taxon>
        <taxon>Sordariomycetidae</taxon>
        <taxon>Sordariales</taxon>
        <taxon>Lasiosphaeriaceae</taxon>
        <taxon>Apiosordaria</taxon>
    </lineage>
</organism>
<dbReference type="AlphaFoldDB" id="A0AA40DR49"/>
<evidence type="ECO:0000313" key="2">
    <source>
        <dbReference type="Proteomes" id="UP001172159"/>
    </source>
</evidence>
<dbReference type="EMBL" id="JAUKTV010000017">
    <property type="protein sequence ID" value="KAK0710391.1"/>
    <property type="molecule type" value="Genomic_DNA"/>
</dbReference>
<proteinExistence type="predicted"/>